<dbReference type="RefSeq" id="WP_166651797.1">
    <property type="nucleotide sequence ID" value="NZ_SNXS01000001.1"/>
</dbReference>
<keyword evidence="1" id="KW-1133">Transmembrane helix</keyword>
<feature type="transmembrane region" description="Helical" evidence="1">
    <location>
        <begin position="20"/>
        <end position="38"/>
    </location>
</feature>
<dbReference type="InParanoid" id="A0A4R6QRZ7"/>
<reference evidence="2 3" key="1">
    <citation type="submission" date="2019-03" db="EMBL/GenBank/DDBJ databases">
        <title>Genomic Encyclopedia of Type Strains, Phase IV (KMG-IV): sequencing the most valuable type-strain genomes for metagenomic binning, comparative biology and taxonomic classification.</title>
        <authorList>
            <person name="Goeker M."/>
        </authorList>
    </citation>
    <scope>NUCLEOTIDE SEQUENCE [LARGE SCALE GENOMIC DNA]</scope>
    <source>
        <strain evidence="2 3">DSM 16998</strain>
    </source>
</reference>
<accession>A0A4R6QRZ7</accession>
<evidence type="ECO:0000256" key="1">
    <source>
        <dbReference type="SAM" id="Phobius"/>
    </source>
</evidence>
<keyword evidence="1" id="KW-0812">Transmembrane</keyword>
<comment type="caution">
    <text evidence="2">The sequence shown here is derived from an EMBL/GenBank/DDBJ whole genome shotgun (WGS) entry which is preliminary data.</text>
</comment>
<gene>
    <name evidence="2" type="ORF">DES47_101134</name>
</gene>
<evidence type="ECO:0000313" key="3">
    <source>
        <dbReference type="Proteomes" id="UP000295361"/>
    </source>
</evidence>
<evidence type="ECO:0000313" key="2">
    <source>
        <dbReference type="EMBL" id="TDP74087.1"/>
    </source>
</evidence>
<organism evidence="2 3">
    <name type="scientific">Roseateles toxinivorans</name>
    <dbReference type="NCBI Taxonomy" id="270368"/>
    <lineage>
        <taxon>Bacteria</taxon>
        <taxon>Pseudomonadati</taxon>
        <taxon>Pseudomonadota</taxon>
        <taxon>Betaproteobacteria</taxon>
        <taxon>Burkholderiales</taxon>
        <taxon>Sphaerotilaceae</taxon>
        <taxon>Roseateles</taxon>
    </lineage>
</organism>
<keyword evidence="1" id="KW-0472">Membrane</keyword>
<protein>
    <submittedName>
        <fullName evidence="2">Uncharacterized protein</fullName>
    </submittedName>
</protein>
<dbReference type="AlphaFoldDB" id="A0A4R6QRZ7"/>
<sequence length="58" mass="6624">MTNEQSQNGVARFLNSPPKLFGSVVAIWVIWLLLHRFFGRPLRILDSSAKLRAKQLMA</sequence>
<name>A0A4R6QRZ7_9BURK</name>
<keyword evidence="3" id="KW-1185">Reference proteome</keyword>
<proteinExistence type="predicted"/>
<dbReference type="Proteomes" id="UP000295361">
    <property type="component" value="Unassembled WGS sequence"/>
</dbReference>
<dbReference type="EMBL" id="SNXS01000001">
    <property type="protein sequence ID" value="TDP74087.1"/>
    <property type="molecule type" value="Genomic_DNA"/>
</dbReference>